<protein>
    <submittedName>
        <fullName evidence="2">Acetylxylan esterase</fullName>
    </submittedName>
</protein>
<organism evidence="2 3">
    <name type="scientific">Protaetiibacter mangrovi</name>
    <dbReference type="NCBI Taxonomy" id="2970926"/>
    <lineage>
        <taxon>Bacteria</taxon>
        <taxon>Bacillati</taxon>
        <taxon>Actinomycetota</taxon>
        <taxon>Actinomycetes</taxon>
        <taxon>Micrococcales</taxon>
        <taxon>Microbacteriaceae</taxon>
        <taxon>Protaetiibacter</taxon>
    </lineage>
</organism>
<comment type="caution">
    <text evidence="2">The sequence shown here is derived from an EMBL/GenBank/DDBJ whole genome shotgun (WGS) entry which is preliminary data.</text>
</comment>
<dbReference type="EMBL" id="JANTHX010000008">
    <property type="protein sequence ID" value="MCS0500317.1"/>
    <property type="molecule type" value="Genomic_DNA"/>
</dbReference>
<sequence>MFVDLPETELRTYRSAQLDPADFDGFWASTLAESRAAAPDAVAVLEPVEVGLRTIDLVDVTFPGFAGQPIKAWLKVPRGASGPLPTVVQYQGYGGGRGLPTENLLYASAGFAHLFVDTRGQGSGWSLGATADEGVTGPQIPGVMTRGIDSRDTYYYRRLFTDAVRAVDAARGLDVVDSSRIAVTGGSQGGGITLAVAGLVDGLSAVLPQVPFLCDFPRALTIHDSDPYHEVVRFLAQHRTKTERVLETLAYFDGVNFARRASAPAWFTVALMDETCKPSTVFGAFNAYAGEKRIEVFPFNGHEGGGAQTDGDNVRILHEVFSR</sequence>
<gene>
    <name evidence="2" type="ORF">NUH29_12245</name>
</gene>
<dbReference type="SUPFAM" id="SSF53474">
    <property type="entry name" value="alpha/beta-Hydrolases"/>
    <property type="match status" value="1"/>
</dbReference>
<evidence type="ECO:0000313" key="2">
    <source>
        <dbReference type="EMBL" id="MCS0500317.1"/>
    </source>
</evidence>
<dbReference type="InterPro" id="IPR029058">
    <property type="entry name" value="AB_hydrolase_fold"/>
</dbReference>
<dbReference type="Gene3D" id="3.40.50.1820">
    <property type="entry name" value="alpha/beta hydrolase"/>
    <property type="match status" value="1"/>
</dbReference>
<feature type="domain" description="Acetyl xylan esterase" evidence="1">
    <location>
        <begin position="2"/>
        <end position="309"/>
    </location>
</feature>
<evidence type="ECO:0000313" key="3">
    <source>
        <dbReference type="Proteomes" id="UP001205337"/>
    </source>
</evidence>
<dbReference type="PANTHER" id="PTHR40111:SF1">
    <property type="entry name" value="CEPHALOSPORIN-C DEACETYLASE"/>
    <property type="match status" value="1"/>
</dbReference>
<dbReference type="RefSeq" id="WP_258799465.1">
    <property type="nucleotide sequence ID" value="NZ_JANTHX010000008.1"/>
</dbReference>
<keyword evidence="3" id="KW-1185">Reference proteome</keyword>
<dbReference type="Proteomes" id="UP001205337">
    <property type="component" value="Unassembled WGS sequence"/>
</dbReference>
<name>A0ABT1ZHY1_9MICO</name>
<dbReference type="InterPro" id="IPR008391">
    <property type="entry name" value="AXE1_dom"/>
</dbReference>
<dbReference type="PANTHER" id="PTHR40111">
    <property type="entry name" value="CEPHALOSPORIN-C DEACETYLASE"/>
    <property type="match status" value="1"/>
</dbReference>
<proteinExistence type="predicted"/>
<evidence type="ECO:0000259" key="1">
    <source>
        <dbReference type="Pfam" id="PF05448"/>
    </source>
</evidence>
<reference evidence="2 3" key="1">
    <citation type="submission" date="2022-08" db="EMBL/GenBank/DDBJ databases">
        <authorList>
            <person name="Li F."/>
        </authorList>
    </citation>
    <scope>NUCLEOTIDE SEQUENCE [LARGE SCALE GENOMIC DNA]</scope>
    <source>
        <strain evidence="2 3">10F1B-8-1</strain>
    </source>
</reference>
<dbReference type="InterPro" id="IPR039069">
    <property type="entry name" value="CE7"/>
</dbReference>
<accession>A0ABT1ZHY1</accession>
<dbReference type="Pfam" id="PF05448">
    <property type="entry name" value="AXE1"/>
    <property type="match status" value="1"/>
</dbReference>